<evidence type="ECO:0000313" key="4">
    <source>
        <dbReference type="Proteomes" id="UP000002008"/>
    </source>
</evidence>
<dbReference type="Proteomes" id="UP000002008">
    <property type="component" value="Chromosome"/>
</dbReference>
<sequence>MQRRMISFGMMICGVIAMVIGFTLLPLPTPSTAAPALQPSPRPTIPPVNIVPTSEPTVVPMGRVTGTIIDLRTHAPAPNIAVQVGDAVVYSDNNGNYDRWVESGFYVLALQLTPEQGSPGQPPLEIAVGPGDTVVAHLFFTSPAPNNATESGLTVEAPTAAPVPPPAVAPAIPESIPPKLPFTGIDTDSESAPAGNSNQLPNRLPRTATNTPFNASFWFVVGFILLVGGLGLQFWPVRRPSAPRADQLLAELLTTPPASREELLRQLLSNPTER</sequence>
<name>A9WI81_CHLAA</name>
<proteinExistence type="predicted"/>
<feature type="transmembrane region" description="Helical" evidence="2">
    <location>
        <begin position="215"/>
        <end position="235"/>
    </location>
</feature>
<keyword evidence="2" id="KW-1133">Transmembrane helix</keyword>
<feature type="region of interest" description="Disordered" evidence="1">
    <location>
        <begin position="182"/>
        <end position="204"/>
    </location>
</feature>
<keyword evidence="4" id="KW-1185">Reference proteome</keyword>
<evidence type="ECO:0000313" key="3">
    <source>
        <dbReference type="EMBL" id="ABY36373.1"/>
    </source>
</evidence>
<dbReference type="HOGENOM" id="CLU_1114928_0_0_0"/>
<dbReference type="SUPFAM" id="SSF49464">
    <property type="entry name" value="Carboxypeptidase regulatory domain-like"/>
    <property type="match status" value="1"/>
</dbReference>
<dbReference type="EMBL" id="CP000909">
    <property type="protein sequence ID" value="ABY36373.1"/>
    <property type="molecule type" value="Genomic_DNA"/>
</dbReference>
<dbReference type="EnsemblBacteria" id="ABY36373">
    <property type="protein sequence ID" value="ABY36373"/>
    <property type="gene ID" value="Caur_3178"/>
</dbReference>
<keyword evidence="2" id="KW-0472">Membrane</keyword>
<organism evidence="3 4">
    <name type="scientific">Chloroflexus aurantiacus (strain ATCC 29366 / DSM 635 / J-10-fl)</name>
    <dbReference type="NCBI Taxonomy" id="324602"/>
    <lineage>
        <taxon>Bacteria</taxon>
        <taxon>Bacillati</taxon>
        <taxon>Chloroflexota</taxon>
        <taxon>Chloroflexia</taxon>
        <taxon>Chloroflexales</taxon>
        <taxon>Chloroflexineae</taxon>
        <taxon>Chloroflexaceae</taxon>
        <taxon>Chloroflexus</taxon>
    </lineage>
</organism>
<dbReference type="InParanoid" id="A9WI81"/>
<dbReference type="STRING" id="324602.Caur_3178"/>
<keyword evidence="2" id="KW-0812">Transmembrane</keyword>
<dbReference type="PATRIC" id="fig|324602.8.peg.3587"/>
<gene>
    <name evidence="3" type="ordered locus">Caur_3178</name>
</gene>
<reference evidence="4" key="1">
    <citation type="journal article" date="2011" name="BMC Genomics">
        <title>Complete genome sequence of the filamentous anoxygenic phototrophic bacterium Chloroflexus aurantiacus.</title>
        <authorList>
            <person name="Tang K.H."/>
            <person name="Barry K."/>
            <person name="Chertkov O."/>
            <person name="Dalin E."/>
            <person name="Han C.S."/>
            <person name="Hauser L.J."/>
            <person name="Honchak B.M."/>
            <person name="Karbach L.E."/>
            <person name="Land M.L."/>
            <person name="Lapidus A."/>
            <person name="Larimer F.W."/>
            <person name="Mikhailova N."/>
            <person name="Pitluck S."/>
            <person name="Pierson B.K."/>
            <person name="Blankenship R.E."/>
        </authorList>
    </citation>
    <scope>NUCLEOTIDE SEQUENCE [LARGE SCALE GENOMIC DNA]</scope>
    <source>
        <strain evidence="4">ATCC 29366 / DSM 635 / J-10-fl</strain>
    </source>
</reference>
<dbReference type="KEGG" id="cau:Caur_3178"/>
<evidence type="ECO:0000256" key="1">
    <source>
        <dbReference type="SAM" id="MobiDB-lite"/>
    </source>
</evidence>
<accession>A9WI81</accession>
<dbReference type="InterPro" id="IPR008969">
    <property type="entry name" value="CarboxyPept-like_regulatory"/>
</dbReference>
<evidence type="ECO:0000256" key="2">
    <source>
        <dbReference type="SAM" id="Phobius"/>
    </source>
</evidence>
<dbReference type="RefSeq" id="WP_012259026.1">
    <property type="nucleotide sequence ID" value="NC_010175.1"/>
</dbReference>
<dbReference type="eggNOG" id="ENOG5032JHD">
    <property type="taxonomic scope" value="Bacteria"/>
</dbReference>
<feature type="compositionally biased region" description="Polar residues" evidence="1">
    <location>
        <begin position="194"/>
        <end position="204"/>
    </location>
</feature>
<dbReference type="AlphaFoldDB" id="A9WI81"/>
<protein>
    <submittedName>
        <fullName evidence="3">Uncharacterized protein</fullName>
    </submittedName>
</protein>